<reference evidence="1 2" key="1">
    <citation type="submission" date="2021-12" db="EMBL/GenBank/DDBJ databases">
        <title>Genome seq of P8.</title>
        <authorList>
            <person name="Seo T."/>
        </authorList>
    </citation>
    <scope>NUCLEOTIDE SEQUENCE [LARGE SCALE GENOMIC DNA]</scope>
    <source>
        <strain evidence="1 2">P8</strain>
    </source>
</reference>
<name>A0ABS8Y092_9BURK</name>
<evidence type="ECO:0000313" key="1">
    <source>
        <dbReference type="EMBL" id="MCE4557663.1"/>
    </source>
</evidence>
<sequence>MNAGGNHEPCATLAGATTVIHVTDLEAAINWWREHSPSPDGIRAVPEVRALAEAYALLSLSRTTCIAPAALPPLALDAWLAWYSTTPDSPCIAICSTAQGDPVCKGCGRTFDEVQHWPALSPFEKRGVWHRILLEGTAWRFNRYAERSRS</sequence>
<evidence type="ECO:0000313" key="2">
    <source>
        <dbReference type="Proteomes" id="UP001200741"/>
    </source>
</evidence>
<dbReference type="EMBL" id="JAJTWU010000011">
    <property type="protein sequence ID" value="MCE4557663.1"/>
    <property type="molecule type" value="Genomic_DNA"/>
</dbReference>
<dbReference type="Proteomes" id="UP001200741">
    <property type="component" value="Unassembled WGS sequence"/>
</dbReference>
<proteinExistence type="predicted"/>
<keyword evidence="2" id="KW-1185">Reference proteome</keyword>
<dbReference type="RefSeq" id="WP_233375043.1">
    <property type="nucleotide sequence ID" value="NZ_JAJTWU010000011.1"/>
</dbReference>
<accession>A0ABS8Y092</accession>
<dbReference type="Pfam" id="PF06945">
    <property type="entry name" value="DUF1289"/>
    <property type="match status" value="1"/>
</dbReference>
<gene>
    <name evidence="1" type="ORF">LXT13_25045</name>
</gene>
<dbReference type="Pfam" id="PF12512">
    <property type="entry name" value="DUF3717"/>
    <property type="match status" value="1"/>
</dbReference>
<organism evidence="1 2">
    <name type="scientific">Pelomonas cellulosilytica</name>
    <dbReference type="NCBI Taxonomy" id="2906762"/>
    <lineage>
        <taxon>Bacteria</taxon>
        <taxon>Pseudomonadati</taxon>
        <taxon>Pseudomonadota</taxon>
        <taxon>Betaproteobacteria</taxon>
        <taxon>Burkholderiales</taxon>
        <taxon>Sphaerotilaceae</taxon>
        <taxon>Roseateles</taxon>
    </lineage>
</organism>
<dbReference type="InterPro" id="IPR022191">
    <property type="entry name" value="DUF3717"/>
</dbReference>
<comment type="caution">
    <text evidence="1">The sequence shown here is derived from an EMBL/GenBank/DDBJ whole genome shotgun (WGS) entry which is preliminary data.</text>
</comment>
<dbReference type="InterPro" id="IPR010710">
    <property type="entry name" value="DUF1289"/>
</dbReference>
<protein>
    <submittedName>
        <fullName evidence="1">DUF3717 domain-containing protein</fullName>
    </submittedName>
</protein>